<dbReference type="SUPFAM" id="SSF49764">
    <property type="entry name" value="HSP20-like chaperones"/>
    <property type="match status" value="1"/>
</dbReference>
<dbReference type="EMBL" id="JMKJ01000066">
    <property type="protein sequence ID" value="KGG52572.1"/>
    <property type="molecule type" value="Genomic_DNA"/>
</dbReference>
<evidence type="ECO:0000313" key="5">
    <source>
        <dbReference type="EMBL" id="KGG52572.1"/>
    </source>
</evidence>
<protein>
    <recommendedName>
        <fullName evidence="4">SHSP domain-containing protein</fullName>
    </recommendedName>
</protein>
<dbReference type="Gene3D" id="2.60.40.790">
    <property type="match status" value="1"/>
</dbReference>
<keyword evidence="6" id="KW-1185">Reference proteome</keyword>
<evidence type="ECO:0000256" key="3">
    <source>
        <dbReference type="SAM" id="SignalP"/>
    </source>
</evidence>
<dbReference type="InterPro" id="IPR008978">
    <property type="entry name" value="HSP20-like_chaperone"/>
</dbReference>
<dbReference type="Proteomes" id="UP000029725">
    <property type="component" value="Unassembled WGS sequence"/>
</dbReference>
<feature type="domain" description="SHSP" evidence="4">
    <location>
        <begin position="148"/>
        <end position="257"/>
    </location>
</feature>
<dbReference type="AlphaFoldDB" id="A0A098VUB8"/>
<comment type="caution">
    <text evidence="5">The sequence shown here is derived from an EMBL/GenBank/DDBJ whole genome shotgun (WGS) entry which is preliminary data.</text>
</comment>
<dbReference type="RefSeq" id="XP_013238999.1">
    <property type="nucleotide sequence ID" value="XM_013383545.1"/>
</dbReference>
<gene>
    <name evidence="5" type="ORF">DI09_15p390</name>
</gene>
<dbReference type="CDD" id="cd06464">
    <property type="entry name" value="ACD_sHsps-like"/>
    <property type="match status" value="1"/>
</dbReference>
<dbReference type="InterPro" id="IPR002068">
    <property type="entry name" value="A-crystallin/Hsp20_dom"/>
</dbReference>
<dbReference type="Pfam" id="PF00011">
    <property type="entry name" value="HSP20"/>
    <property type="match status" value="1"/>
</dbReference>
<keyword evidence="3" id="KW-0732">Signal</keyword>
<reference evidence="5 6" key="1">
    <citation type="submission" date="2014-04" db="EMBL/GenBank/DDBJ databases">
        <title>A new species of microsporidia sheds light on the evolution of extreme parasitism.</title>
        <authorList>
            <person name="Haag K.L."/>
            <person name="James T.Y."/>
            <person name="Larsson R."/>
            <person name="Schaer T.M."/>
            <person name="Refardt D."/>
            <person name="Pombert J.-F."/>
            <person name="Ebert D."/>
        </authorList>
    </citation>
    <scope>NUCLEOTIDE SEQUENCE [LARGE SCALE GENOMIC DNA]</scope>
    <source>
        <strain evidence="5 6">UGP3</strain>
        <tissue evidence="5">Spores</tissue>
    </source>
</reference>
<accession>A0A098VUB8</accession>
<proteinExistence type="inferred from homology"/>
<evidence type="ECO:0000313" key="6">
    <source>
        <dbReference type="Proteomes" id="UP000029725"/>
    </source>
</evidence>
<dbReference type="VEuPathDB" id="MicrosporidiaDB:DI09_15p390"/>
<organism evidence="5 6">
    <name type="scientific">Mitosporidium daphniae</name>
    <dbReference type="NCBI Taxonomy" id="1485682"/>
    <lineage>
        <taxon>Eukaryota</taxon>
        <taxon>Fungi</taxon>
        <taxon>Fungi incertae sedis</taxon>
        <taxon>Microsporidia</taxon>
        <taxon>Mitosporidium</taxon>
    </lineage>
</organism>
<dbReference type="HOGENOM" id="CLU_1073956_0_0_1"/>
<dbReference type="GeneID" id="25258567"/>
<evidence type="ECO:0000256" key="1">
    <source>
        <dbReference type="PROSITE-ProRule" id="PRU00285"/>
    </source>
</evidence>
<feature type="chain" id="PRO_5001942039" description="SHSP domain-containing protein" evidence="3">
    <location>
        <begin position="28"/>
        <end position="259"/>
    </location>
</feature>
<evidence type="ECO:0000259" key="4">
    <source>
        <dbReference type="PROSITE" id="PS01031"/>
    </source>
</evidence>
<comment type="similarity">
    <text evidence="1 2">Belongs to the small heat shock protein (HSP20) family.</text>
</comment>
<sequence>MNSFPAKMSLALLKIFLILALIAGVWNDYPAFKNIPDLQTDGPKKIQSQIEKQTPHSVKSKLENIKEGMMERLQKCKDETAHLMDKDDLLGNLGQWKDRLVQDVETLWSQVSEQLKESKNKVMAEEEDPHSDISAKLHKLFGKLMPDALFTKESEERINNLEEGEKMMVVDVSGCSANDLKVTISGDKRMISIRGTCAISESNRGPLIQKEIDEKLRVPSQTNVENITVGLKNGLLCIIFPPLDLDASEEQILLAISEW</sequence>
<evidence type="ECO:0000256" key="2">
    <source>
        <dbReference type="RuleBase" id="RU003616"/>
    </source>
</evidence>
<feature type="signal peptide" evidence="3">
    <location>
        <begin position="1"/>
        <end position="27"/>
    </location>
</feature>
<dbReference type="PROSITE" id="PS01031">
    <property type="entry name" value="SHSP"/>
    <property type="match status" value="1"/>
</dbReference>
<name>A0A098VUB8_9MICR</name>